<dbReference type="AlphaFoldDB" id="A0A9P7BZQ6"/>
<evidence type="ECO:0000313" key="2">
    <source>
        <dbReference type="EMBL" id="KAG1529653.1"/>
    </source>
</evidence>
<evidence type="ECO:0000256" key="1">
    <source>
        <dbReference type="SAM" id="MobiDB-lite"/>
    </source>
</evidence>
<accession>A0A9P7BZQ6</accession>
<proteinExistence type="predicted"/>
<reference evidence="2 3" key="1">
    <citation type="journal article" date="2020" name="Microb. Genom.">
        <title>Genetic diversity of clinical and environmental Mucorales isolates obtained from an investigation of mucormycosis cases among solid organ transplant recipients.</title>
        <authorList>
            <person name="Nguyen M.H."/>
            <person name="Kaul D."/>
            <person name="Muto C."/>
            <person name="Cheng S.J."/>
            <person name="Richter R.A."/>
            <person name="Bruno V.M."/>
            <person name="Liu G."/>
            <person name="Beyhan S."/>
            <person name="Sundermann A.J."/>
            <person name="Mounaud S."/>
            <person name="Pasculle A.W."/>
            <person name="Nierman W.C."/>
            <person name="Driscoll E."/>
            <person name="Cumbie R."/>
            <person name="Clancy C.J."/>
            <person name="Dupont C.L."/>
        </authorList>
    </citation>
    <scope>NUCLEOTIDE SEQUENCE [LARGE SCALE GENOMIC DNA]</scope>
    <source>
        <strain evidence="2 3">GL24</strain>
    </source>
</reference>
<keyword evidence="3" id="KW-1185">Reference proteome</keyword>
<gene>
    <name evidence="2" type="ORF">G6F50_017856</name>
</gene>
<comment type="caution">
    <text evidence="2">The sequence shown here is derived from an EMBL/GenBank/DDBJ whole genome shotgun (WGS) entry which is preliminary data.</text>
</comment>
<sequence length="84" mass="8940">MKNGKPVAAAVRIPITFAMDDTEDAKVRDPGPAGHRRYPQRECRPPAPAAADRRRRWTGAGVLAGRERGLPDAAALRGTGPGGR</sequence>
<evidence type="ECO:0000313" key="3">
    <source>
        <dbReference type="Proteomes" id="UP000740926"/>
    </source>
</evidence>
<dbReference type="Proteomes" id="UP000740926">
    <property type="component" value="Unassembled WGS sequence"/>
</dbReference>
<organism evidence="2 3">
    <name type="scientific">Rhizopus delemar</name>
    <dbReference type="NCBI Taxonomy" id="936053"/>
    <lineage>
        <taxon>Eukaryota</taxon>
        <taxon>Fungi</taxon>
        <taxon>Fungi incertae sedis</taxon>
        <taxon>Mucoromycota</taxon>
        <taxon>Mucoromycotina</taxon>
        <taxon>Mucoromycetes</taxon>
        <taxon>Mucorales</taxon>
        <taxon>Mucorineae</taxon>
        <taxon>Rhizopodaceae</taxon>
        <taxon>Rhizopus</taxon>
    </lineage>
</organism>
<name>A0A9P7BZQ6_9FUNG</name>
<dbReference type="EMBL" id="JAANIU010014459">
    <property type="protein sequence ID" value="KAG1529653.1"/>
    <property type="molecule type" value="Genomic_DNA"/>
</dbReference>
<feature type="region of interest" description="Disordered" evidence="1">
    <location>
        <begin position="22"/>
        <end position="55"/>
    </location>
</feature>
<protein>
    <submittedName>
        <fullName evidence="2">Uncharacterized protein</fullName>
    </submittedName>
</protein>